<dbReference type="EMBL" id="MU006704">
    <property type="protein sequence ID" value="KAF2631732.1"/>
    <property type="molecule type" value="Genomic_DNA"/>
</dbReference>
<proteinExistence type="predicted"/>
<keyword evidence="2" id="KW-1185">Reference proteome</keyword>
<reference evidence="1" key="1">
    <citation type="journal article" date="2020" name="Stud. Mycol.">
        <title>101 Dothideomycetes genomes: a test case for predicting lifestyles and emergence of pathogens.</title>
        <authorList>
            <person name="Haridas S."/>
            <person name="Albert R."/>
            <person name="Binder M."/>
            <person name="Bloem J."/>
            <person name="Labutti K."/>
            <person name="Salamov A."/>
            <person name="Andreopoulos B."/>
            <person name="Baker S."/>
            <person name="Barry K."/>
            <person name="Bills G."/>
            <person name="Bluhm B."/>
            <person name="Cannon C."/>
            <person name="Castanera R."/>
            <person name="Culley D."/>
            <person name="Daum C."/>
            <person name="Ezra D."/>
            <person name="Gonzalez J."/>
            <person name="Henrissat B."/>
            <person name="Kuo A."/>
            <person name="Liang C."/>
            <person name="Lipzen A."/>
            <person name="Lutzoni F."/>
            <person name="Magnuson J."/>
            <person name="Mondo S."/>
            <person name="Nolan M."/>
            <person name="Ohm R."/>
            <person name="Pangilinan J."/>
            <person name="Park H.-J."/>
            <person name="Ramirez L."/>
            <person name="Alfaro M."/>
            <person name="Sun H."/>
            <person name="Tritt A."/>
            <person name="Yoshinaga Y."/>
            <person name="Zwiers L.-H."/>
            <person name="Turgeon B."/>
            <person name="Goodwin S."/>
            <person name="Spatafora J."/>
            <person name="Crous P."/>
            <person name="Grigoriev I."/>
        </authorList>
    </citation>
    <scope>NUCLEOTIDE SEQUENCE</scope>
    <source>
        <strain evidence="1">CBS 525.71</strain>
    </source>
</reference>
<evidence type="ECO:0000313" key="2">
    <source>
        <dbReference type="Proteomes" id="UP000799754"/>
    </source>
</evidence>
<accession>A0ACB6SF68</accession>
<sequence length="192" mass="22113">MAIRWWRCSCVCLLMTDPPNGLFVEFDCLLGLVSRTVRRCQNQRPSCCPACMWMSSPTFTSQTKLNDEKRQINSPAFRMTSFSSSRYTHSALCMWHSVPPKSRWLSRSFEYLRKIDYHRRLEKSMTNLHHLLLSAFKSTPVGASLTPDSIKHQTSSKSMSYPRSLRACRPSLMSNVISVPDLLAIKGLLMWE</sequence>
<comment type="caution">
    <text evidence="1">The sequence shown here is derived from an EMBL/GenBank/DDBJ whole genome shotgun (WGS) entry which is preliminary data.</text>
</comment>
<gene>
    <name evidence="1" type="ORF">BU25DRAFT_195632</name>
</gene>
<evidence type="ECO:0000313" key="1">
    <source>
        <dbReference type="EMBL" id="KAF2631732.1"/>
    </source>
</evidence>
<organism evidence="1 2">
    <name type="scientific">Macroventuria anomochaeta</name>
    <dbReference type="NCBI Taxonomy" id="301207"/>
    <lineage>
        <taxon>Eukaryota</taxon>
        <taxon>Fungi</taxon>
        <taxon>Dikarya</taxon>
        <taxon>Ascomycota</taxon>
        <taxon>Pezizomycotina</taxon>
        <taxon>Dothideomycetes</taxon>
        <taxon>Pleosporomycetidae</taxon>
        <taxon>Pleosporales</taxon>
        <taxon>Pleosporineae</taxon>
        <taxon>Didymellaceae</taxon>
        <taxon>Macroventuria</taxon>
    </lineage>
</organism>
<dbReference type="Proteomes" id="UP000799754">
    <property type="component" value="Unassembled WGS sequence"/>
</dbReference>
<protein>
    <submittedName>
        <fullName evidence="1">Uncharacterized protein</fullName>
    </submittedName>
</protein>
<name>A0ACB6SF68_9PLEO</name>